<keyword evidence="2 6" id="KW-0812">Transmembrane</keyword>
<evidence type="ECO:0000259" key="7">
    <source>
        <dbReference type="Pfam" id="PF00520"/>
    </source>
</evidence>
<feature type="region of interest" description="Disordered" evidence="5">
    <location>
        <begin position="489"/>
        <end position="510"/>
    </location>
</feature>
<dbReference type="VEuPathDB" id="FungiDB:H310_00718"/>
<dbReference type="InterPro" id="IPR050818">
    <property type="entry name" value="KCNH_animal-type"/>
</dbReference>
<feature type="transmembrane region" description="Helical" evidence="6">
    <location>
        <begin position="128"/>
        <end position="145"/>
    </location>
</feature>
<dbReference type="GO" id="GO:0005886">
    <property type="term" value="C:plasma membrane"/>
    <property type="evidence" value="ECO:0007669"/>
    <property type="project" value="TreeGrafter"/>
</dbReference>
<dbReference type="Proteomes" id="UP000285060">
    <property type="component" value="Unassembled WGS sequence"/>
</dbReference>
<accession>A0A418B3M4</accession>
<evidence type="ECO:0000256" key="2">
    <source>
        <dbReference type="ARBA" id="ARBA00022692"/>
    </source>
</evidence>
<dbReference type="PANTHER" id="PTHR10217">
    <property type="entry name" value="VOLTAGE AND LIGAND GATED POTASSIUM CHANNEL"/>
    <property type="match status" value="1"/>
</dbReference>
<evidence type="ECO:0000256" key="1">
    <source>
        <dbReference type="ARBA" id="ARBA00004141"/>
    </source>
</evidence>
<feature type="transmembrane region" description="Helical" evidence="6">
    <location>
        <begin position="82"/>
        <end position="108"/>
    </location>
</feature>
<dbReference type="InterPro" id="IPR005821">
    <property type="entry name" value="Ion_trans_dom"/>
</dbReference>
<dbReference type="AlphaFoldDB" id="A0A418B3M4"/>
<keyword evidence="3 6" id="KW-1133">Transmembrane helix</keyword>
<gene>
    <name evidence="8" type="ORF">DYB32_002525</name>
</gene>
<evidence type="ECO:0000256" key="5">
    <source>
        <dbReference type="SAM" id="MobiDB-lite"/>
    </source>
</evidence>
<feature type="domain" description="Ion transport" evidence="7">
    <location>
        <begin position="2"/>
        <end position="106"/>
    </location>
</feature>
<keyword evidence="4 6" id="KW-0472">Membrane</keyword>
<feature type="region of interest" description="Disordered" evidence="5">
    <location>
        <begin position="434"/>
        <end position="458"/>
    </location>
</feature>
<keyword evidence="9" id="KW-1185">Reference proteome</keyword>
<evidence type="ECO:0000313" key="9">
    <source>
        <dbReference type="Proteomes" id="UP000285060"/>
    </source>
</evidence>
<dbReference type="Gene3D" id="1.10.287.70">
    <property type="match status" value="1"/>
</dbReference>
<protein>
    <recommendedName>
        <fullName evidence="7">Ion transport domain-containing protein</fullName>
    </recommendedName>
</protein>
<dbReference type="GO" id="GO:0005249">
    <property type="term" value="F:voltage-gated potassium channel activity"/>
    <property type="evidence" value="ECO:0007669"/>
    <property type="project" value="TreeGrafter"/>
</dbReference>
<dbReference type="PANTHER" id="PTHR10217:SF435">
    <property type="entry name" value="POTASSIUM VOLTAGE-GATED CHANNEL PROTEIN EAG"/>
    <property type="match status" value="1"/>
</dbReference>
<comment type="caution">
    <text evidence="8">The sequence shown here is derived from an EMBL/GenBank/DDBJ whole genome shotgun (WGS) entry which is preliminary data.</text>
</comment>
<dbReference type="GO" id="GO:0042391">
    <property type="term" value="P:regulation of membrane potential"/>
    <property type="evidence" value="ECO:0007669"/>
    <property type="project" value="TreeGrafter"/>
</dbReference>
<dbReference type="Gene3D" id="1.10.287.630">
    <property type="entry name" value="Helix hairpin bin"/>
    <property type="match status" value="1"/>
</dbReference>
<organism evidence="8 9">
    <name type="scientific">Aphanomyces invadans</name>
    <dbReference type="NCBI Taxonomy" id="157072"/>
    <lineage>
        <taxon>Eukaryota</taxon>
        <taxon>Sar</taxon>
        <taxon>Stramenopiles</taxon>
        <taxon>Oomycota</taxon>
        <taxon>Saprolegniomycetes</taxon>
        <taxon>Saprolegniales</taxon>
        <taxon>Verrucalvaceae</taxon>
        <taxon>Aphanomyces</taxon>
    </lineage>
</organism>
<dbReference type="Pfam" id="PF00520">
    <property type="entry name" value="Ion_trans"/>
    <property type="match status" value="1"/>
</dbReference>
<comment type="subcellular location">
    <subcellularLocation>
        <location evidence="1">Membrane</location>
        <topology evidence="1">Multi-pass membrane protein</topology>
    </subcellularLocation>
</comment>
<feature type="transmembrane region" description="Helical" evidence="6">
    <location>
        <begin position="198"/>
        <end position="220"/>
    </location>
</feature>
<dbReference type="SUPFAM" id="SSF81324">
    <property type="entry name" value="Voltage-gated potassium channels"/>
    <property type="match status" value="1"/>
</dbReference>
<evidence type="ECO:0000256" key="3">
    <source>
        <dbReference type="ARBA" id="ARBA00022989"/>
    </source>
</evidence>
<evidence type="ECO:0000256" key="6">
    <source>
        <dbReference type="SAM" id="Phobius"/>
    </source>
</evidence>
<reference evidence="8 9" key="1">
    <citation type="submission" date="2018-08" db="EMBL/GenBank/DDBJ databases">
        <title>Aphanomyces genome sequencing and annotation.</title>
        <authorList>
            <person name="Minardi D."/>
            <person name="Oidtmann B."/>
            <person name="Van Der Giezen M."/>
            <person name="Studholme D.J."/>
        </authorList>
    </citation>
    <scope>NUCLEOTIDE SEQUENCE [LARGE SCALE GENOMIC DNA]</scope>
    <source>
        <strain evidence="8 9">NJM0002</strain>
    </source>
</reference>
<dbReference type="EMBL" id="QUSY01000134">
    <property type="protein sequence ID" value="RHY32489.1"/>
    <property type="molecule type" value="Genomic_DNA"/>
</dbReference>
<sequence length="576" mass="65673">MVLSFRTGFVCSGEVEMDPQVVSRHYIRSWFVVDLVSNLPFRFVLTSATANPKSIKFLKLQKIPKLLRFTRLLKYMRQYAKYYQFVLTLCVMAVSLHSFSCIWVYVYFLCDHDIPPTDPMCDQATLDIGPIYLEALTNVVLLYIGSGQQSTYRIITPVLATPDARASASSYLLRCAVPPLHPAVATVCWRRLPNGRSLGIMILGISTMSVLFGNILSIIIRYSPLDGQRWATNQDVTSWDQQSASFRNRMDVISAEMRHYDLPMDLQRRVRRNYDYLWLNAFDDILAEFPDFFEKIKRVVIQRQLNNMHIKSPKDKAIIEAELTDVVNETAKRRIHDTTSPYWRVLNAKRVGNKLKNISERVRLAQERNPRLSTVIYRPRGRMSRRSAVPRRQVSKRSIVRPDSIRRILEALEVPPEERRVIVDAVVRLTNGIPDDTTALEEGGSSGAPQPDIPIDDNINHTQHETIQQVPGGHDERRQTTKAAHAVLEARSESEDMPSTTQDADNDGRCSVSRAMTNQLMLEQLSNRLAVVEQSAKCLPKFLETFDDAMAGVARDLRLLKDQHGTTLFNAPKAEN</sequence>
<name>A0A418B3M4_9STRA</name>
<proteinExistence type="predicted"/>
<evidence type="ECO:0000256" key="4">
    <source>
        <dbReference type="ARBA" id="ARBA00023136"/>
    </source>
</evidence>
<evidence type="ECO:0000313" key="8">
    <source>
        <dbReference type="EMBL" id="RHY32489.1"/>
    </source>
</evidence>